<keyword evidence="3" id="KW-1185">Reference proteome</keyword>
<gene>
    <name evidence="2" type="ORF">C8P63_12642</name>
</gene>
<proteinExistence type="predicted"/>
<keyword evidence="1" id="KW-1133">Transmembrane helix</keyword>
<organism evidence="2 3">
    <name type="scientific">Melghirimyces profundicolus</name>
    <dbReference type="NCBI Taxonomy" id="1242148"/>
    <lineage>
        <taxon>Bacteria</taxon>
        <taxon>Bacillati</taxon>
        <taxon>Bacillota</taxon>
        <taxon>Bacilli</taxon>
        <taxon>Bacillales</taxon>
        <taxon>Thermoactinomycetaceae</taxon>
        <taxon>Melghirimyces</taxon>
    </lineage>
</organism>
<accession>A0A2T6BCJ0</accession>
<name>A0A2T6BCJ0_9BACL</name>
<feature type="transmembrane region" description="Helical" evidence="1">
    <location>
        <begin position="12"/>
        <end position="31"/>
    </location>
</feature>
<keyword evidence="1" id="KW-0812">Transmembrane</keyword>
<reference evidence="2 3" key="1">
    <citation type="submission" date="2018-04" db="EMBL/GenBank/DDBJ databases">
        <title>Genomic Encyclopedia of Archaeal and Bacterial Type Strains, Phase II (KMG-II): from individual species to whole genera.</title>
        <authorList>
            <person name="Goeker M."/>
        </authorList>
    </citation>
    <scope>NUCLEOTIDE SEQUENCE [LARGE SCALE GENOMIC DNA]</scope>
    <source>
        <strain evidence="2 3">DSM 45787</strain>
    </source>
</reference>
<keyword evidence="1" id="KW-0472">Membrane</keyword>
<sequence>MRRRETLSRRCIIGLILASLLLVLSGFWWGVQMQEKQPTEGLKREPRVQMEEGSSEWRSFFFAFRVFLPPNQKDRGFTRPFHRLIRS</sequence>
<dbReference type="Proteomes" id="UP000244240">
    <property type="component" value="Unassembled WGS sequence"/>
</dbReference>
<dbReference type="AlphaFoldDB" id="A0A2T6BCJ0"/>
<evidence type="ECO:0000313" key="2">
    <source>
        <dbReference type="EMBL" id="PTX53754.1"/>
    </source>
</evidence>
<comment type="caution">
    <text evidence="2">The sequence shown here is derived from an EMBL/GenBank/DDBJ whole genome shotgun (WGS) entry which is preliminary data.</text>
</comment>
<dbReference type="EMBL" id="QBKR01000026">
    <property type="protein sequence ID" value="PTX53754.1"/>
    <property type="molecule type" value="Genomic_DNA"/>
</dbReference>
<evidence type="ECO:0000256" key="1">
    <source>
        <dbReference type="SAM" id="Phobius"/>
    </source>
</evidence>
<evidence type="ECO:0000313" key="3">
    <source>
        <dbReference type="Proteomes" id="UP000244240"/>
    </source>
</evidence>
<protein>
    <submittedName>
        <fullName evidence="2">Uncharacterized protein</fullName>
    </submittedName>
</protein>